<dbReference type="Proteomes" id="UP001056610">
    <property type="component" value="Chromosome"/>
</dbReference>
<gene>
    <name evidence="1" type="ORF">M5I08_03805</name>
</gene>
<accession>A0ABY4QNS9</accession>
<proteinExistence type="predicted"/>
<organism evidence="1 2">
    <name type="scientific">Candidatus Mycobacterium methanotrophicum</name>
    <dbReference type="NCBI Taxonomy" id="2943498"/>
    <lineage>
        <taxon>Bacteria</taxon>
        <taxon>Bacillati</taxon>
        <taxon>Actinomycetota</taxon>
        <taxon>Actinomycetes</taxon>
        <taxon>Mycobacteriales</taxon>
        <taxon>Mycobacteriaceae</taxon>
        <taxon>Mycobacterium</taxon>
    </lineage>
</organism>
<keyword evidence="2" id="KW-1185">Reference proteome</keyword>
<evidence type="ECO:0000313" key="2">
    <source>
        <dbReference type="Proteomes" id="UP001056610"/>
    </source>
</evidence>
<reference evidence="1" key="1">
    <citation type="submission" date="2022-05" db="EMBL/GenBank/DDBJ databases">
        <title>A methanotrophic Mycobacterium dominates a cave microbial ecosystem.</title>
        <authorList>
            <person name="Van Spanning R.J.M."/>
            <person name="Guan Q."/>
            <person name="Melkonian C."/>
            <person name="Gallant J."/>
            <person name="Polerecky L."/>
            <person name="Flot J.-F."/>
            <person name="Brandt B.W."/>
            <person name="Braster M."/>
            <person name="Iturbe Espinoza P."/>
            <person name="Aerts J."/>
            <person name="Meima-Franke M."/>
            <person name="Piersma S.R."/>
            <person name="Bunduc C."/>
            <person name="Ummels R."/>
            <person name="Pain A."/>
            <person name="Fleming E.J."/>
            <person name="van der Wel N."/>
            <person name="Gherman V.D."/>
            <person name="Sarbu S.M."/>
            <person name="Bodelier P.L.E."/>
            <person name="Bitter W."/>
        </authorList>
    </citation>
    <scope>NUCLEOTIDE SEQUENCE</scope>
    <source>
        <strain evidence="1">Sulfur Cave</strain>
    </source>
</reference>
<evidence type="ECO:0000313" key="1">
    <source>
        <dbReference type="EMBL" id="UQX11610.1"/>
    </source>
</evidence>
<name>A0ABY4QNS9_9MYCO</name>
<dbReference type="RefSeq" id="WP_219070817.1">
    <property type="nucleotide sequence ID" value="NZ_CAJUXY010000117.1"/>
</dbReference>
<sequence>MPVADRTPLAYAVDALGAAAAAVRRFFGAVLEASGWQLIVLITGGRLLRPPPDRSG</sequence>
<protein>
    <submittedName>
        <fullName evidence="1">Uncharacterized protein</fullName>
    </submittedName>
</protein>
<dbReference type="EMBL" id="CP097320">
    <property type="protein sequence ID" value="UQX11610.1"/>
    <property type="molecule type" value="Genomic_DNA"/>
</dbReference>